<evidence type="ECO:0000313" key="1">
    <source>
        <dbReference type="EMBL" id="SOD19102.1"/>
    </source>
</evidence>
<name>A0A286AB34_9PROT</name>
<evidence type="ECO:0000313" key="2">
    <source>
        <dbReference type="Proteomes" id="UP000219335"/>
    </source>
</evidence>
<protein>
    <submittedName>
        <fullName evidence="1">Uncharacterized protein</fullName>
    </submittedName>
</protein>
<gene>
    <name evidence="1" type="ORF">SAMN06297164_2060</name>
</gene>
<proteinExistence type="predicted"/>
<dbReference type="Proteomes" id="UP000219335">
    <property type="component" value="Unassembled WGS sequence"/>
</dbReference>
<dbReference type="AlphaFoldDB" id="A0A286AB34"/>
<dbReference type="EMBL" id="OCMU01000001">
    <property type="protein sequence ID" value="SOD19102.1"/>
    <property type="molecule type" value="Genomic_DNA"/>
</dbReference>
<accession>A0A286AB34</accession>
<sequence length="42" mass="4789">MYAISPFRARSRIPEMAAQFQASVCVEFINPVKFITGVRVAW</sequence>
<organism evidence="1 2">
    <name type="scientific">Nitrosomonas ureae</name>
    <dbReference type="NCBI Taxonomy" id="44577"/>
    <lineage>
        <taxon>Bacteria</taxon>
        <taxon>Pseudomonadati</taxon>
        <taxon>Pseudomonadota</taxon>
        <taxon>Betaproteobacteria</taxon>
        <taxon>Nitrosomonadales</taxon>
        <taxon>Nitrosomonadaceae</taxon>
        <taxon>Nitrosomonas</taxon>
    </lineage>
</organism>
<reference evidence="1 2" key="1">
    <citation type="submission" date="2017-09" db="EMBL/GenBank/DDBJ databases">
        <authorList>
            <person name="Ehlers B."/>
            <person name="Leendertz F.H."/>
        </authorList>
    </citation>
    <scope>NUCLEOTIDE SEQUENCE [LARGE SCALE GENOMIC DNA]</scope>
    <source>
        <strain evidence="1 2">Nm42</strain>
    </source>
</reference>